<dbReference type="Proteomes" id="UP001519344">
    <property type="component" value="Unassembled WGS sequence"/>
</dbReference>
<organism evidence="1 2">
    <name type="scientific">Paenibacillus aceris</name>
    <dbReference type="NCBI Taxonomy" id="869555"/>
    <lineage>
        <taxon>Bacteria</taxon>
        <taxon>Bacillati</taxon>
        <taxon>Bacillota</taxon>
        <taxon>Bacilli</taxon>
        <taxon>Bacillales</taxon>
        <taxon>Paenibacillaceae</taxon>
        <taxon>Paenibacillus</taxon>
    </lineage>
</organism>
<keyword evidence="2" id="KW-1185">Reference proteome</keyword>
<evidence type="ECO:0000313" key="2">
    <source>
        <dbReference type="Proteomes" id="UP001519344"/>
    </source>
</evidence>
<dbReference type="EMBL" id="JAGGKV010000011">
    <property type="protein sequence ID" value="MBP1965026.1"/>
    <property type="molecule type" value="Genomic_DNA"/>
</dbReference>
<comment type="caution">
    <text evidence="1">The sequence shown here is derived from an EMBL/GenBank/DDBJ whole genome shotgun (WGS) entry which is preliminary data.</text>
</comment>
<accession>A0ABS4I291</accession>
<sequence length="48" mass="5374">MLVNKLLRGKSVLLLLPLLGGSLSIKEIPFPRPIVSFMKDNESRILLL</sequence>
<reference evidence="1 2" key="1">
    <citation type="submission" date="2021-03" db="EMBL/GenBank/DDBJ databases">
        <title>Genomic Encyclopedia of Type Strains, Phase IV (KMG-IV): sequencing the most valuable type-strain genomes for metagenomic binning, comparative biology and taxonomic classification.</title>
        <authorList>
            <person name="Goeker M."/>
        </authorList>
    </citation>
    <scope>NUCLEOTIDE SEQUENCE [LARGE SCALE GENOMIC DNA]</scope>
    <source>
        <strain evidence="1 2">DSM 24950</strain>
    </source>
</reference>
<name>A0ABS4I291_9BACL</name>
<proteinExistence type="predicted"/>
<protein>
    <submittedName>
        <fullName evidence="1">Uncharacterized protein</fullName>
    </submittedName>
</protein>
<evidence type="ECO:0000313" key="1">
    <source>
        <dbReference type="EMBL" id="MBP1965026.1"/>
    </source>
</evidence>
<gene>
    <name evidence="1" type="ORF">J2Z65_004259</name>
</gene>